<comment type="catalytic activity">
    <reaction evidence="1">
        <text>Random endo-hydrolysis of N-acetyl-beta-D-glucosaminide (1-&gt;4)-beta-linkages in chitin and chitodextrins.</text>
        <dbReference type="EC" id="3.2.1.14"/>
    </reaction>
</comment>
<dbReference type="AlphaFoldDB" id="A0A9P3EPQ7"/>
<dbReference type="Proteomes" id="UP001043456">
    <property type="component" value="Unassembled WGS sequence"/>
</dbReference>
<evidence type="ECO:0000256" key="7">
    <source>
        <dbReference type="ARBA" id="ARBA00023295"/>
    </source>
</evidence>
<dbReference type="PROSITE" id="PS51910">
    <property type="entry name" value="GH18_2"/>
    <property type="match status" value="1"/>
</dbReference>
<dbReference type="SMART" id="SM00636">
    <property type="entry name" value="Glyco_18"/>
    <property type="match status" value="1"/>
</dbReference>
<dbReference type="GO" id="GO:0008061">
    <property type="term" value="F:chitin binding"/>
    <property type="evidence" value="ECO:0007669"/>
    <property type="project" value="InterPro"/>
</dbReference>
<dbReference type="OrthoDB" id="73875at2759"/>
<dbReference type="InterPro" id="IPR029070">
    <property type="entry name" value="Chitinase_insertion_sf"/>
</dbReference>
<keyword evidence="7 9" id="KW-0326">Glycosidase</keyword>
<evidence type="ECO:0000256" key="8">
    <source>
        <dbReference type="ARBA" id="ARBA00023326"/>
    </source>
</evidence>
<dbReference type="InterPro" id="IPR011583">
    <property type="entry name" value="Chitinase_II/V-like_cat"/>
</dbReference>
<dbReference type="PANTHER" id="PTHR11177">
    <property type="entry name" value="CHITINASE"/>
    <property type="match status" value="1"/>
</dbReference>
<organism evidence="11 12">
    <name type="scientific">Aspergillus pseudoviridinutans</name>
    <dbReference type="NCBI Taxonomy" id="1517512"/>
    <lineage>
        <taxon>Eukaryota</taxon>
        <taxon>Fungi</taxon>
        <taxon>Dikarya</taxon>
        <taxon>Ascomycota</taxon>
        <taxon>Pezizomycotina</taxon>
        <taxon>Eurotiomycetes</taxon>
        <taxon>Eurotiomycetidae</taxon>
        <taxon>Eurotiales</taxon>
        <taxon>Aspergillaceae</taxon>
        <taxon>Aspergillus</taxon>
        <taxon>Aspergillus subgen. Fumigati</taxon>
    </lineage>
</organism>
<comment type="caution">
    <text evidence="11">The sequence shown here is derived from an EMBL/GenBank/DDBJ whole genome shotgun (WGS) entry which is preliminary data.</text>
</comment>
<evidence type="ECO:0000256" key="2">
    <source>
        <dbReference type="ARBA" id="ARBA00008682"/>
    </source>
</evidence>
<dbReference type="EMBL" id="BHVY01000001">
    <property type="protein sequence ID" value="GIJ83231.1"/>
    <property type="molecule type" value="Genomic_DNA"/>
</dbReference>
<keyword evidence="5" id="KW-0146">Chitin degradation</keyword>
<evidence type="ECO:0000256" key="5">
    <source>
        <dbReference type="ARBA" id="ARBA00023024"/>
    </source>
</evidence>
<evidence type="ECO:0000313" key="11">
    <source>
        <dbReference type="EMBL" id="GIJ83231.1"/>
    </source>
</evidence>
<keyword evidence="6" id="KW-0119">Carbohydrate metabolism</keyword>
<dbReference type="GO" id="GO:0006032">
    <property type="term" value="P:chitin catabolic process"/>
    <property type="evidence" value="ECO:0007669"/>
    <property type="project" value="UniProtKB-KW"/>
</dbReference>
<evidence type="ECO:0000256" key="3">
    <source>
        <dbReference type="ARBA" id="ARBA00012729"/>
    </source>
</evidence>
<dbReference type="GO" id="GO:0000272">
    <property type="term" value="P:polysaccharide catabolic process"/>
    <property type="evidence" value="ECO:0007669"/>
    <property type="project" value="UniProtKB-KW"/>
</dbReference>
<dbReference type="SUPFAM" id="SSF51445">
    <property type="entry name" value="(Trans)glycosidases"/>
    <property type="match status" value="1"/>
</dbReference>
<keyword evidence="12" id="KW-1185">Reference proteome</keyword>
<name>A0A9P3EPQ7_9EURO</name>
<protein>
    <recommendedName>
        <fullName evidence="3">chitinase</fullName>
        <ecNumber evidence="3">3.2.1.14</ecNumber>
    </recommendedName>
</protein>
<reference evidence="11 12" key="1">
    <citation type="submission" date="2018-10" db="EMBL/GenBank/DDBJ databases">
        <title>Pan-genome distribution and transcriptional activeness of fungal secondary metabolism genes in Aspergillus section Fumigati.</title>
        <authorList>
            <person name="Takahashi H."/>
            <person name="Umemura M."/>
            <person name="Ninomiya A."/>
            <person name="Kusuya Y."/>
            <person name="Urayama S."/>
            <person name="Shimizu M."/>
            <person name="Watanabe A."/>
            <person name="Kamei K."/>
            <person name="Yaguchi T."/>
            <person name="Hagiwara D."/>
        </authorList>
    </citation>
    <scope>NUCLEOTIDE SEQUENCE [LARGE SCALE GENOMIC DNA]</scope>
    <source>
        <strain evidence="11 12">IFM 55266</strain>
    </source>
</reference>
<accession>A0A9P3EPQ7</accession>
<dbReference type="GeneID" id="67000363"/>
<feature type="domain" description="GH18" evidence="10">
    <location>
        <begin position="1"/>
        <end position="235"/>
    </location>
</feature>
<dbReference type="InterPro" id="IPR001579">
    <property type="entry name" value="Glyco_hydro_18_chit_AS"/>
</dbReference>
<dbReference type="InterPro" id="IPR050314">
    <property type="entry name" value="Glycosyl_Hydrlase_18"/>
</dbReference>
<dbReference type="InterPro" id="IPR001223">
    <property type="entry name" value="Glyco_hydro18_cat"/>
</dbReference>
<evidence type="ECO:0000313" key="12">
    <source>
        <dbReference type="Proteomes" id="UP001043456"/>
    </source>
</evidence>
<evidence type="ECO:0000256" key="9">
    <source>
        <dbReference type="RuleBase" id="RU000489"/>
    </source>
</evidence>
<evidence type="ECO:0000256" key="6">
    <source>
        <dbReference type="ARBA" id="ARBA00023277"/>
    </source>
</evidence>
<evidence type="ECO:0000259" key="10">
    <source>
        <dbReference type="PROSITE" id="PS51910"/>
    </source>
</evidence>
<dbReference type="InterPro" id="IPR017853">
    <property type="entry name" value="GH"/>
</dbReference>
<dbReference type="GO" id="GO:0008843">
    <property type="term" value="F:endochitinase activity"/>
    <property type="evidence" value="ECO:0007669"/>
    <property type="project" value="UniProtKB-EC"/>
</dbReference>
<evidence type="ECO:0000256" key="4">
    <source>
        <dbReference type="ARBA" id="ARBA00022801"/>
    </source>
</evidence>
<dbReference type="RefSeq" id="XP_043153978.1">
    <property type="nucleotide sequence ID" value="XM_043298043.1"/>
</dbReference>
<dbReference type="Gene3D" id="3.20.20.80">
    <property type="entry name" value="Glycosidases"/>
    <property type="match status" value="1"/>
</dbReference>
<sequence length="320" mass="34833">MVSTSGSRQKFIENVLGFLAQYGFDGVDFDWEYPGADDRGGKEGDGKNYTKLLQELRAAINTAGKDYLVTFTAPTSYWYLQHFDLENMSQYADWINLMAYDLHGVWDSNNPIGSTLLAHTNITEIDLALDLRRNIPPRDIVLVAGDEGDCTQTAGRRSPEIKDIIQSTNAKPYHNKDAAVNYLVYGQNNWVSYDDNNTFQAKIDFANKRGLSGLMIWAIDLDDSTRSALSALTGNPVEGANPLALADLAGSSTVGHSTSDSSQCRVTDCGGFCNQAETAVGRVKSLYDAVEMKLIHVGSAVQHGRVSPKTSAIGMLAVAS</sequence>
<evidence type="ECO:0000256" key="1">
    <source>
        <dbReference type="ARBA" id="ARBA00000822"/>
    </source>
</evidence>
<gene>
    <name evidence="11" type="ORF">Asppvi_001751</name>
</gene>
<proteinExistence type="inferred from homology"/>
<dbReference type="Pfam" id="PF00704">
    <property type="entry name" value="Glyco_hydro_18"/>
    <property type="match status" value="1"/>
</dbReference>
<keyword evidence="4 9" id="KW-0378">Hydrolase</keyword>
<dbReference type="EC" id="3.2.1.14" evidence="3"/>
<dbReference type="PROSITE" id="PS01095">
    <property type="entry name" value="GH18_1"/>
    <property type="match status" value="1"/>
</dbReference>
<dbReference type="Gene3D" id="3.10.50.10">
    <property type="match status" value="1"/>
</dbReference>
<dbReference type="PANTHER" id="PTHR11177:SF397">
    <property type="entry name" value="CHITINASE"/>
    <property type="match status" value="1"/>
</dbReference>
<comment type="similarity">
    <text evidence="2">Belongs to the glycosyl hydrolase 18 family. Chitinase class V subfamily.</text>
</comment>
<keyword evidence="8" id="KW-0624">Polysaccharide degradation</keyword>